<evidence type="ECO:0000256" key="3">
    <source>
        <dbReference type="ARBA" id="ARBA00022679"/>
    </source>
</evidence>
<reference evidence="7" key="2">
    <citation type="submission" date="2023-06" db="EMBL/GenBank/DDBJ databases">
        <authorList>
            <person name="Ma L."/>
            <person name="Liu K.-W."/>
            <person name="Li Z."/>
            <person name="Hsiao Y.-Y."/>
            <person name="Qi Y."/>
            <person name="Fu T."/>
            <person name="Tang G."/>
            <person name="Zhang D."/>
            <person name="Sun W.-H."/>
            <person name="Liu D.-K."/>
            <person name="Li Y."/>
            <person name="Chen G.-Z."/>
            <person name="Liu X.-D."/>
            <person name="Liao X.-Y."/>
            <person name="Jiang Y.-T."/>
            <person name="Yu X."/>
            <person name="Hao Y."/>
            <person name="Huang J."/>
            <person name="Zhao X.-W."/>
            <person name="Ke S."/>
            <person name="Chen Y.-Y."/>
            <person name="Wu W.-L."/>
            <person name="Hsu J.-L."/>
            <person name="Lin Y.-F."/>
            <person name="Huang M.-D."/>
            <person name="Li C.-Y."/>
            <person name="Huang L."/>
            <person name="Wang Z.-W."/>
            <person name="Zhao X."/>
            <person name="Zhong W.-Y."/>
            <person name="Peng D.-H."/>
            <person name="Ahmad S."/>
            <person name="Lan S."/>
            <person name="Zhang J.-S."/>
            <person name="Tsai W.-C."/>
            <person name="Van De Peer Y."/>
            <person name="Liu Z.-J."/>
        </authorList>
    </citation>
    <scope>NUCLEOTIDE SEQUENCE</scope>
    <source>
        <strain evidence="7">SCP</strain>
        <tissue evidence="7">Leaves</tissue>
    </source>
</reference>
<organism evidence="7 8">
    <name type="scientific">Acorus gramineus</name>
    <name type="common">Dwarf sweet flag</name>
    <dbReference type="NCBI Taxonomy" id="55184"/>
    <lineage>
        <taxon>Eukaryota</taxon>
        <taxon>Viridiplantae</taxon>
        <taxon>Streptophyta</taxon>
        <taxon>Embryophyta</taxon>
        <taxon>Tracheophyta</taxon>
        <taxon>Spermatophyta</taxon>
        <taxon>Magnoliopsida</taxon>
        <taxon>Liliopsida</taxon>
        <taxon>Acoraceae</taxon>
        <taxon>Acorus</taxon>
    </lineage>
</organism>
<comment type="similarity">
    <text evidence="1 4">Belongs to the UDP-glycosyltransferase family.</text>
</comment>
<sequence length="531" mass="59934">MSSPISPSLQIFVQNLFIYTRSHKISLAVIAQITTSDKHKQSAMKVPNYEDLHFVLVPLMAQGHMIPMLDIARLLAFRGVTVSYITTPLNAARIRPSFDRTTLSGLPISLVEFSFPSAGVGLPEGCENVDELPSRDLARNFFDATKLLLNPLIEYLRDHRTPPSCLITDWTLPWTREVARAFHMRRLIFHGFNCFSILCFYNLYKHNVLESIASESDRLVVPGLPHKVELTKEQLPSSTLKELREEMREADETADGVVINSFEELEFEYLKTYRESTGKKVWTIGPVSLSNKDDGDKIERGKKASIDEKQCFEWLETKEPNSVVYVSFGSIGRLRPPQMEELGSALEGSGHHFIWVVKAGDALPKKFEEEPITERWMVIRGWAPQVAILSRLEIGGFVTHCGWNSTIEGLCAGVPMVTWPLFAEQFLNERLVVDVLHVGVSVGVQRPNGWLGEVEGEVVEREVIGLALKRLMDGGEKCRARRERARELGDMAREAMEVGGSSYVNLTRVIEDVLKYKSMVNVEEDGRDNEL</sequence>
<dbReference type="EC" id="2.4.1.-" evidence="5"/>
<dbReference type="Gene3D" id="3.40.50.2000">
    <property type="entry name" value="Glycogen Phosphorylase B"/>
    <property type="match status" value="2"/>
</dbReference>
<dbReference type="GO" id="GO:0035251">
    <property type="term" value="F:UDP-glucosyltransferase activity"/>
    <property type="evidence" value="ECO:0007669"/>
    <property type="project" value="TreeGrafter"/>
</dbReference>
<protein>
    <recommendedName>
        <fullName evidence="5">Glycosyltransferase</fullName>
        <ecNumber evidence="5">2.4.1.-</ecNumber>
    </recommendedName>
</protein>
<dbReference type="AlphaFoldDB" id="A0AAV9AZC5"/>
<keyword evidence="3 4" id="KW-0808">Transferase</keyword>
<evidence type="ECO:0000256" key="4">
    <source>
        <dbReference type="RuleBase" id="RU003718"/>
    </source>
</evidence>
<dbReference type="PROSITE" id="PS00375">
    <property type="entry name" value="UDPGT"/>
    <property type="match status" value="1"/>
</dbReference>
<dbReference type="FunFam" id="3.40.50.2000:FF:000063">
    <property type="entry name" value="Glycosyltransferase"/>
    <property type="match status" value="1"/>
</dbReference>
<evidence type="ECO:0000313" key="7">
    <source>
        <dbReference type="EMBL" id="KAK1269758.1"/>
    </source>
</evidence>
<dbReference type="InterPro" id="IPR035595">
    <property type="entry name" value="UDP_glycos_trans_CS"/>
</dbReference>
<proteinExistence type="inferred from homology"/>
<comment type="caution">
    <text evidence="7">The sequence shown here is derived from an EMBL/GenBank/DDBJ whole genome shotgun (WGS) entry which is preliminary data.</text>
</comment>
<feature type="domain" description="Glycosyltransferase N-terminal" evidence="6">
    <location>
        <begin position="53"/>
        <end position="287"/>
    </location>
</feature>
<dbReference type="Proteomes" id="UP001179952">
    <property type="component" value="Unassembled WGS sequence"/>
</dbReference>
<dbReference type="CDD" id="cd03784">
    <property type="entry name" value="GT1_Gtf-like"/>
    <property type="match status" value="1"/>
</dbReference>
<dbReference type="Pfam" id="PF00201">
    <property type="entry name" value="UDPGT"/>
    <property type="match status" value="1"/>
</dbReference>
<dbReference type="SUPFAM" id="SSF53756">
    <property type="entry name" value="UDP-Glycosyltransferase/glycogen phosphorylase"/>
    <property type="match status" value="1"/>
</dbReference>
<keyword evidence="8" id="KW-1185">Reference proteome</keyword>
<dbReference type="InterPro" id="IPR002213">
    <property type="entry name" value="UDP_glucos_trans"/>
</dbReference>
<keyword evidence="2 4" id="KW-0328">Glycosyltransferase</keyword>
<gene>
    <name evidence="7" type="ORF">QJS04_geneDACA006249</name>
</gene>
<dbReference type="InterPro" id="IPR058980">
    <property type="entry name" value="Glyco_transf_N"/>
</dbReference>
<evidence type="ECO:0000256" key="2">
    <source>
        <dbReference type="ARBA" id="ARBA00022676"/>
    </source>
</evidence>
<name>A0AAV9AZC5_ACOGR</name>
<reference evidence="7" key="1">
    <citation type="journal article" date="2023" name="Nat. Commun.">
        <title>Diploid and tetraploid genomes of Acorus and the evolution of monocots.</title>
        <authorList>
            <person name="Ma L."/>
            <person name="Liu K.W."/>
            <person name="Li Z."/>
            <person name="Hsiao Y.Y."/>
            <person name="Qi Y."/>
            <person name="Fu T."/>
            <person name="Tang G.D."/>
            <person name="Zhang D."/>
            <person name="Sun W.H."/>
            <person name="Liu D.K."/>
            <person name="Li Y."/>
            <person name="Chen G.Z."/>
            <person name="Liu X.D."/>
            <person name="Liao X.Y."/>
            <person name="Jiang Y.T."/>
            <person name="Yu X."/>
            <person name="Hao Y."/>
            <person name="Huang J."/>
            <person name="Zhao X.W."/>
            <person name="Ke S."/>
            <person name="Chen Y.Y."/>
            <person name="Wu W.L."/>
            <person name="Hsu J.L."/>
            <person name="Lin Y.F."/>
            <person name="Huang M.D."/>
            <person name="Li C.Y."/>
            <person name="Huang L."/>
            <person name="Wang Z.W."/>
            <person name="Zhao X."/>
            <person name="Zhong W.Y."/>
            <person name="Peng D.H."/>
            <person name="Ahmad S."/>
            <person name="Lan S."/>
            <person name="Zhang J.S."/>
            <person name="Tsai W.C."/>
            <person name="Van de Peer Y."/>
            <person name="Liu Z.J."/>
        </authorList>
    </citation>
    <scope>NUCLEOTIDE SEQUENCE</scope>
    <source>
        <strain evidence="7">SCP</strain>
    </source>
</reference>
<evidence type="ECO:0000313" key="8">
    <source>
        <dbReference type="Proteomes" id="UP001179952"/>
    </source>
</evidence>
<dbReference type="PANTHER" id="PTHR48047">
    <property type="entry name" value="GLYCOSYLTRANSFERASE"/>
    <property type="match status" value="1"/>
</dbReference>
<dbReference type="EMBL" id="JAUJYN010000006">
    <property type="protein sequence ID" value="KAK1269758.1"/>
    <property type="molecule type" value="Genomic_DNA"/>
</dbReference>
<dbReference type="PANTHER" id="PTHR48047:SF182">
    <property type="entry name" value="GLYCOSYLTRANSFERASE"/>
    <property type="match status" value="1"/>
</dbReference>
<dbReference type="Pfam" id="PF26168">
    <property type="entry name" value="Glyco_transf_N"/>
    <property type="match status" value="1"/>
</dbReference>
<dbReference type="FunFam" id="3.40.50.2000:FF:000071">
    <property type="entry name" value="Glycosyltransferase"/>
    <property type="match status" value="1"/>
</dbReference>
<evidence type="ECO:0000259" key="6">
    <source>
        <dbReference type="Pfam" id="PF26168"/>
    </source>
</evidence>
<accession>A0AAV9AZC5</accession>
<evidence type="ECO:0000256" key="1">
    <source>
        <dbReference type="ARBA" id="ARBA00009995"/>
    </source>
</evidence>
<evidence type="ECO:0000256" key="5">
    <source>
        <dbReference type="RuleBase" id="RU362057"/>
    </source>
</evidence>